<organism evidence="7 9">
    <name type="scientific">Arctia plantaginis</name>
    <name type="common">Wood tiger moth</name>
    <name type="synonym">Phalaena plantaginis</name>
    <dbReference type="NCBI Taxonomy" id="874455"/>
    <lineage>
        <taxon>Eukaryota</taxon>
        <taxon>Metazoa</taxon>
        <taxon>Ecdysozoa</taxon>
        <taxon>Arthropoda</taxon>
        <taxon>Hexapoda</taxon>
        <taxon>Insecta</taxon>
        <taxon>Pterygota</taxon>
        <taxon>Neoptera</taxon>
        <taxon>Endopterygota</taxon>
        <taxon>Lepidoptera</taxon>
        <taxon>Glossata</taxon>
        <taxon>Ditrysia</taxon>
        <taxon>Noctuoidea</taxon>
        <taxon>Erebidae</taxon>
        <taxon>Arctiinae</taxon>
        <taxon>Arctia</taxon>
    </lineage>
</organism>
<protein>
    <recommendedName>
        <fullName evidence="11">Transmembrane protein 126A</fullName>
    </recommendedName>
</protein>
<evidence type="ECO:0000313" key="9">
    <source>
        <dbReference type="Proteomes" id="UP000494106"/>
    </source>
</evidence>
<evidence type="ECO:0000256" key="5">
    <source>
        <dbReference type="ARBA" id="ARBA00023136"/>
    </source>
</evidence>
<evidence type="ECO:0000256" key="6">
    <source>
        <dbReference type="SAM" id="Phobius"/>
    </source>
</evidence>
<dbReference type="EMBL" id="CADEBC010000135">
    <property type="protein sequence ID" value="CAB3223985.1"/>
    <property type="molecule type" value="Genomic_DNA"/>
</dbReference>
<keyword evidence="5 6" id="KW-0472">Membrane</keyword>
<keyword evidence="3 6" id="KW-1133">Transmembrane helix</keyword>
<dbReference type="AlphaFoldDB" id="A0A8S0YWN9"/>
<evidence type="ECO:0000256" key="4">
    <source>
        <dbReference type="ARBA" id="ARBA00023128"/>
    </source>
</evidence>
<dbReference type="PANTHER" id="PTHR16296:SF2">
    <property type="entry name" value="TRANSMEMBRANE PROTEIN 126A"/>
    <property type="match status" value="1"/>
</dbReference>
<evidence type="ECO:0000256" key="3">
    <source>
        <dbReference type="ARBA" id="ARBA00022989"/>
    </source>
</evidence>
<comment type="subcellular location">
    <subcellularLocation>
        <location evidence="1">Mitochondrion membrane</location>
        <topology evidence="1">Multi-pass membrane protein</topology>
    </subcellularLocation>
</comment>
<dbReference type="Pfam" id="PF07114">
    <property type="entry name" value="TMEM126"/>
    <property type="match status" value="1"/>
</dbReference>
<reference evidence="9 10" key="1">
    <citation type="submission" date="2020-04" db="EMBL/GenBank/DDBJ databases">
        <authorList>
            <person name="Wallbank WR R."/>
            <person name="Pardo Diaz C."/>
            <person name="Kozak K."/>
            <person name="Martin S."/>
            <person name="Jiggins C."/>
            <person name="Moest M."/>
            <person name="Warren A I."/>
            <person name="Byers J.R.P. K."/>
            <person name="Montejo-Kovacevich G."/>
            <person name="Yen C E."/>
        </authorList>
    </citation>
    <scope>NUCLEOTIDE SEQUENCE [LARGE SCALE GENOMIC DNA]</scope>
</reference>
<dbReference type="EMBL" id="CADEBD010000337">
    <property type="protein sequence ID" value="CAB3247405.1"/>
    <property type="molecule type" value="Genomic_DNA"/>
</dbReference>
<proteinExistence type="predicted"/>
<keyword evidence="4" id="KW-0496">Mitochondrion</keyword>
<dbReference type="OrthoDB" id="6234762at2759"/>
<comment type="caution">
    <text evidence="7">The sequence shown here is derived from an EMBL/GenBank/DDBJ whole genome shotgun (WGS) entry which is preliminary data.</text>
</comment>
<feature type="transmembrane region" description="Helical" evidence="6">
    <location>
        <begin position="40"/>
        <end position="59"/>
    </location>
</feature>
<accession>A0A8S0YWN9</accession>
<dbReference type="InterPro" id="IPR009801">
    <property type="entry name" value="TMEM126"/>
</dbReference>
<sequence>MALYRGKEIPEDAVVLDELEATKYIWNVVSDWEHTADVWALRYASYILGGVSAVSGIMINRFYRGKLKLGTYGYFASVLPISAMPALLTAMFHRHLVSTDMLLMKRETCPICYELRSGAIQAGLGIGYPMVLGPLSALMLANRYNTARIPELVHGPRVMFKFLRKITKPFIGTLTFLAVSQLFISSALTYFEMRNIYLLRMKIMEIEAKHTADNS</sequence>
<keyword evidence="2 6" id="KW-0812">Transmembrane</keyword>
<evidence type="ECO:0000256" key="2">
    <source>
        <dbReference type="ARBA" id="ARBA00022692"/>
    </source>
</evidence>
<dbReference type="GO" id="GO:0031966">
    <property type="term" value="C:mitochondrial membrane"/>
    <property type="evidence" value="ECO:0007669"/>
    <property type="project" value="UniProtKB-SubCell"/>
</dbReference>
<evidence type="ECO:0000256" key="1">
    <source>
        <dbReference type="ARBA" id="ARBA00004225"/>
    </source>
</evidence>
<evidence type="ECO:0000313" key="8">
    <source>
        <dbReference type="EMBL" id="CAB3247405.1"/>
    </source>
</evidence>
<dbReference type="Proteomes" id="UP000494256">
    <property type="component" value="Unassembled WGS sequence"/>
</dbReference>
<keyword evidence="9" id="KW-1185">Reference proteome</keyword>
<dbReference type="PANTHER" id="PTHR16296">
    <property type="entry name" value="UNCHARACTERIZED HYPOTHALAMUS PROTEIN HT007"/>
    <property type="match status" value="1"/>
</dbReference>
<name>A0A8S0YWN9_ARCPL</name>
<evidence type="ECO:0008006" key="11">
    <source>
        <dbReference type="Google" id="ProtNLM"/>
    </source>
</evidence>
<evidence type="ECO:0000313" key="10">
    <source>
        <dbReference type="Proteomes" id="UP000494256"/>
    </source>
</evidence>
<evidence type="ECO:0000313" key="7">
    <source>
        <dbReference type="EMBL" id="CAB3223985.1"/>
    </source>
</evidence>
<dbReference type="Proteomes" id="UP000494106">
    <property type="component" value="Unassembled WGS sequence"/>
</dbReference>
<feature type="transmembrane region" description="Helical" evidence="6">
    <location>
        <begin position="170"/>
        <end position="191"/>
    </location>
</feature>
<feature type="transmembrane region" description="Helical" evidence="6">
    <location>
        <begin position="71"/>
        <end position="92"/>
    </location>
</feature>
<dbReference type="GO" id="GO:0032981">
    <property type="term" value="P:mitochondrial respiratory chain complex I assembly"/>
    <property type="evidence" value="ECO:0007669"/>
    <property type="project" value="TreeGrafter"/>
</dbReference>
<gene>
    <name evidence="8" type="ORF">APLA_LOCUS11885</name>
    <name evidence="7" type="ORF">APLA_LOCUS1898</name>
</gene>